<dbReference type="InterPro" id="IPR049071">
    <property type="entry name" value="MPI_cupin_dom"/>
</dbReference>
<evidence type="ECO:0000256" key="2">
    <source>
        <dbReference type="ARBA" id="ARBA00010772"/>
    </source>
</evidence>
<dbReference type="PANTHER" id="PTHR42742">
    <property type="entry name" value="TRANSCRIPTIONAL REPRESSOR MPRA"/>
    <property type="match status" value="1"/>
</dbReference>
<dbReference type="InterPro" id="IPR046457">
    <property type="entry name" value="PMI_typeI_cat"/>
</dbReference>
<dbReference type="PANTHER" id="PTHR42742:SF3">
    <property type="entry name" value="FRUCTOKINASE"/>
    <property type="match status" value="1"/>
</dbReference>
<dbReference type="AlphaFoldDB" id="A0A0J6CXY9"/>
<dbReference type="InterPro" id="IPR014628">
    <property type="entry name" value="Man6P_isomerase_Firm_short"/>
</dbReference>
<comment type="similarity">
    <text evidence="2 7">Belongs to the mannose-6-phosphate isomerase type 1 family.</text>
</comment>
<dbReference type="InterPro" id="IPR051804">
    <property type="entry name" value="Carb_Metab_Reg_Kinase/Isom"/>
</dbReference>
<evidence type="ECO:0000256" key="4">
    <source>
        <dbReference type="ARBA" id="ARBA00022723"/>
    </source>
</evidence>
<keyword evidence="6 7" id="KW-0413">Isomerase</keyword>
<feature type="binding site" evidence="8">
    <location>
        <position position="174"/>
    </location>
    <ligand>
        <name>Zn(2+)</name>
        <dbReference type="ChEBI" id="CHEBI:29105"/>
    </ligand>
</feature>
<dbReference type="Pfam" id="PF20511">
    <property type="entry name" value="PMI_typeI_cat"/>
    <property type="match status" value="1"/>
</dbReference>
<feature type="domain" description="Mannose-6-phosphate isomerase cupin" evidence="11">
    <location>
        <begin position="241"/>
        <end position="315"/>
    </location>
</feature>
<evidence type="ECO:0000256" key="6">
    <source>
        <dbReference type="ARBA" id="ARBA00023235"/>
    </source>
</evidence>
<dbReference type="Pfam" id="PF21621">
    <property type="entry name" value="MPI_cupin_dom"/>
    <property type="match status" value="1"/>
</dbReference>
<keyword evidence="4 7" id="KW-0479">Metal-binding</keyword>
<evidence type="ECO:0000256" key="1">
    <source>
        <dbReference type="ARBA" id="ARBA00000757"/>
    </source>
</evidence>
<evidence type="ECO:0000259" key="10">
    <source>
        <dbReference type="Pfam" id="PF20511"/>
    </source>
</evidence>
<evidence type="ECO:0000256" key="9">
    <source>
        <dbReference type="PIRSR" id="PIRSR036894-2"/>
    </source>
</evidence>
<evidence type="ECO:0000313" key="12">
    <source>
        <dbReference type="EMBL" id="KMM36914.1"/>
    </source>
</evidence>
<dbReference type="STRING" id="157733.AB986_13450"/>
<evidence type="ECO:0000256" key="3">
    <source>
        <dbReference type="ARBA" id="ARBA00011956"/>
    </source>
</evidence>
<dbReference type="GO" id="GO:0008270">
    <property type="term" value="F:zinc ion binding"/>
    <property type="evidence" value="ECO:0007669"/>
    <property type="project" value="UniProtKB-UniRule"/>
</dbReference>
<dbReference type="Proteomes" id="UP000035996">
    <property type="component" value="Unassembled WGS sequence"/>
</dbReference>
<evidence type="ECO:0000313" key="13">
    <source>
        <dbReference type="Proteomes" id="UP000035996"/>
    </source>
</evidence>
<dbReference type="PIRSF" id="PIRSF036894">
    <property type="entry name" value="PMI_Firm_short"/>
    <property type="match status" value="1"/>
</dbReference>
<dbReference type="EC" id="5.3.1.8" evidence="3 7"/>
<feature type="binding site" evidence="8">
    <location>
        <position position="117"/>
    </location>
    <ligand>
        <name>Zn(2+)</name>
        <dbReference type="ChEBI" id="CHEBI:29105"/>
    </ligand>
</feature>
<dbReference type="GO" id="GO:0004476">
    <property type="term" value="F:mannose-6-phosphate isomerase activity"/>
    <property type="evidence" value="ECO:0007669"/>
    <property type="project" value="UniProtKB-UniRule"/>
</dbReference>
<feature type="binding site" evidence="8">
    <location>
        <position position="99"/>
    </location>
    <ligand>
        <name>Zn(2+)</name>
        <dbReference type="ChEBI" id="CHEBI:29105"/>
    </ligand>
</feature>
<name>A0A0J6CXY9_9BACL</name>
<protein>
    <recommendedName>
        <fullName evidence="3 7">Mannose-6-phosphate isomerase</fullName>
        <ecNumber evidence="3 7">5.3.1.8</ecNumber>
    </recommendedName>
</protein>
<evidence type="ECO:0000259" key="11">
    <source>
        <dbReference type="Pfam" id="PF21621"/>
    </source>
</evidence>
<dbReference type="RefSeq" id="WP_048311630.1">
    <property type="nucleotide sequence ID" value="NZ_CP119526.1"/>
</dbReference>
<dbReference type="PATRIC" id="fig|157733.3.peg.737"/>
<keyword evidence="13" id="KW-1185">Reference proteome</keyword>
<dbReference type="GO" id="GO:0005975">
    <property type="term" value="P:carbohydrate metabolic process"/>
    <property type="evidence" value="ECO:0007669"/>
    <property type="project" value="UniProtKB-UniRule"/>
</dbReference>
<dbReference type="CDD" id="cd07010">
    <property type="entry name" value="cupin_PMI_type_I_N_bac"/>
    <property type="match status" value="1"/>
</dbReference>
<organism evidence="12 13">
    <name type="scientific">Guptibacillus hwajinpoensis</name>
    <dbReference type="NCBI Taxonomy" id="208199"/>
    <lineage>
        <taxon>Bacteria</taxon>
        <taxon>Bacillati</taxon>
        <taxon>Bacillota</taxon>
        <taxon>Bacilli</taxon>
        <taxon>Bacillales</taxon>
        <taxon>Guptibacillaceae</taxon>
        <taxon>Guptibacillus</taxon>
    </lineage>
</organism>
<dbReference type="EMBL" id="LELK01000004">
    <property type="protein sequence ID" value="KMM36914.1"/>
    <property type="molecule type" value="Genomic_DNA"/>
</dbReference>
<comment type="cofactor">
    <cofactor evidence="8">
        <name>Zn(2+)</name>
        <dbReference type="ChEBI" id="CHEBI:29105"/>
    </cofactor>
    <text evidence="8">Binds 1 zinc ion per subunit.</text>
</comment>
<dbReference type="InterPro" id="IPR011051">
    <property type="entry name" value="RmlC_Cupin_sf"/>
</dbReference>
<feature type="domain" description="Phosphomannose isomerase type I catalytic" evidence="10">
    <location>
        <begin position="8"/>
        <end position="107"/>
    </location>
</feature>
<dbReference type="SUPFAM" id="SSF51182">
    <property type="entry name" value="RmlC-like cupins"/>
    <property type="match status" value="1"/>
</dbReference>
<accession>A0A0J6CXY9</accession>
<dbReference type="InterPro" id="IPR001250">
    <property type="entry name" value="Man6P_Isoase-1"/>
</dbReference>
<evidence type="ECO:0000256" key="5">
    <source>
        <dbReference type="ARBA" id="ARBA00022833"/>
    </source>
</evidence>
<evidence type="ECO:0000256" key="7">
    <source>
        <dbReference type="PIRNR" id="PIRNR036894"/>
    </source>
</evidence>
<dbReference type="Gene3D" id="2.60.120.10">
    <property type="entry name" value="Jelly Rolls"/>
    <property type="match status" value="2"/>
</dbReference>
<comment type="catalytic activity">
    <reaction evidence="1 7">
        <text>D-mannose 6-phosphate = D-fructose 6-phosphate</text>
        <dbReference type="Rhea" id="RHEA:12356"/>
        <dbReference type="ChEBI" id="CHEBI:58735"/>
        <dbReference type="ChEBI" id="CHEBI:61527"/>
        <dbReference type="EC" id="5.3.1.8"/>
    </reaction>
</comment>
<keyword evidence="5 7" id="KW-0862">Zinc</keyword>
<proteinExistence type="inferred from homology"/>
<gene>
    <name evidence="12" type="ORF">AB986_13450</name>
</gene>
<dbReference type="NCBIfam" id="TIGR00218">
    <property type="entry name" value="manA"/>
    <property type="match status" value="1"/>
</dbReference>
<comment type="caution">
    <text evidence="12">The sequence shown here is derived from an EMBL/GenBank/DDBJ whole genome shotgun (WGS) entry which is preliminary data.</text>
</comment>
<reference evidence="12" key="1">
    <citation type="submission" date="2015-06" db="EMBL/GenBank/DDBJ databases">
        <authorList>
            <person name="Liu B."/>
            <person name="Wang J."/>
            <person name="Zhu Y."/>
            <person name="Liu G."/>
            <person name="Chen Q."/>
            <person name="Zheng C."/>
            <person name="Che J."/>
            <person name="Ge C."/>
            <person name="Shi H."/>
            <person name="Pan Z."/>
            <person name="Liu X."/>
        </authorList>
    </citation>
    <scope>NUCLEOTIDE SEQUENCE [LARGE SCALE GENOMIC DNA]</scope>
    <source>
        <strain evidence="12">DSM 16346</strain>
    </source>
</reference>
<dbReference type="InterPro" id="IPR014710">
    <property type="entry name" value="RmlC-like_jellyroll"/>
</dbReference>
<sequence>MYQNEPLFLNPEFKDRLWGGTKLRDVFGYTIPSETTGECWGISAHENGPSEVRNGPLAGKKLNEVWESNRELFGHESGEHFPLLVKILDADRDLSVQVHPDDTYAREIEGENYGKTECWYIIDCDPGSEIIFGHHAQTKESFEQMIEDGEWDQLLRRVPIEPGEFYFVPSGTIHAIGAGTMILETQQSSDTTYRVYDYDRKDASGNTRELHIERSIDVSTIPHQDPPFHPVTTEENGLTQIQLVNSDYFTVYRWEVDGEYALHSDHPYLLVSVLSGEGNITSSEASYSLNQGDHFIIPSTMKECHFEGDLEMIVSKSNKE</sequence>
<feature type="active site" evidence="9">
    <location>
        <position position="194"/>
    </location>
</feature>
<evidence type="ECO:0000256" key="8">
    <source>
        <dbReference type="PIRSR" id="PIRSR036894-1"/>
    </source>
</evidence>
<dbReference type="OrthoDB" id="9808275at2"/>